<dbReference type="EMBL" id="JANPWB010000002">
    <property type="protein sequence ID" value="KAJ1208626.1"/>
    <property type="molecule type" value="Genomic_DNA"/>
</dbReference>
<sequence length="87" mass="9368">MAEEEKVRAALTLLRHGLGEGGGPRDREPGAQGLGRRRSGSNGVIASARWVIGCPAPERLRSGRAARVCPIEFQSARRAFCAMRDPL</sequence>
<name>A0AAV7W6L6_PLEWA</name>
<dbReference type="Proteomes" id="UP001066276">
    <property type="component" value="Chromosome 1_2"/>
</dbReference>
<comment type="caution">
    <text evidence="2">The sequence shown here is derived from an EMBL/GenBank/DDBJ whole genome shotgun (WGS) entry which is preliminary data.</text>
</comment>
<feature type="region of interest" description="Disordered" evidence="1">
    <location>
        <begin position="16"/>
        <end position="40"/>
    </location>
</feature>
<organism evidence="2 3">
    <name type="scientific">Pleurodeles waltl</name>
    <name type="common">Iberian ribbed newt</name>
    <dbReference type="NCBI Taxonomy" id="8319"/>
    <lineage>
        <taxon>Eukaryota</taxon>
        <taxon>Metazoa</taxon>
        <taxon>Chordata</taxon>
        <taxon>Craniata</taxon>
        <taxon>Vertebrata</taxon>
        <taxon>Euteleostomi</taxon>
        <taxon>Amphibia</taxon>
        <taxon>Batrachia</taxon>
        <taxon>Caudata</taxon>
        <taxon>Salamandroidea</taxon>
        <taxon>Salamandridae</taxon>
        <taxon>Pleurodelinae</taxon>
        <taxon>Pleurodeles</taxon>
    </lineage>
</organism>
<evidence type="ECO:0000313" key="3">
    <source>
        <dbReference type="Proteomes" id="UP001066276"/>
    </source>
</evidence>
<dbReference type="AlphaFoldDB" id="A0AAV7W6L6"/>
<keyword evidence="3" id="KW-1185">Reference proteome</keyword>
<accession>A0AAV7W6L6</accession>
<proteinExistence type="predicted"/>
<evidence type="ECO:0000313" key="2">
    <source>
        <dbReference type="EMBL" id="KAJ1208626.1"/>
    </source>
</evidence>
<evidence type="ECO:0000256" key="1">
    <source>
        <dbReference type="SAM" id="MobiDB-lite"/>
    </source>
</evidence>
<protein>
    <submittedName>
        <fullName evidence="2">Uncharacterized protein</fullName>
    </submittedName>
</protein>
<reference evidence="2" key="1">
    <citation type="journal article" date="2022" name="bioRxiv">
        <title>Sequencing and chromosome-scale assembly of the giantPleurodeles waltlgenome.</title>
        <authorList>
            <person name="Brown T."/>
            <person name="Elewa A."/>
            <person name="Iarovenko S."/>
            <person name="Subramanian E."/>
            <person name="Araus A.J."/>
            <person name="Petzold A."/>
            <person name="Susuki M."/>
            <person name="Suzuki K.-i.T."/>
            <person name="Hayashi T."/>
            <person name="Toyoda A."/>
            <person name="Oliveira C."/>
            <person name="Osipova E."/>
            <person name="Leigh N.D."/>
            <person name="Simon A."/>
            <person name="Yun M.H."/>
        </authorList>
    </citation>
    <scope>NUCLEOTIDE SEQUENCE</scope>
    <source>
        <strain evidence="2">20211129_DDA</strain>
        <tissue evidence="2">Liver</tissue>
    </source>
</reference>
<gene>
    <name evidence="2" type="ORF">NDU88_004009</name>
</gene>